<proteinExistence type="predicted"/>
<keyword evidence="2" id="KW-0472">Membrane</keyword>
<sequence length="456" mass="52131">MSLLFYRRPDHIRRPPGPVDLVEYERTLEKKSKGIPKELSFEMVVGNRAMPPCSLNDFMSYLFYVSHDAENLQFYLWLQSYTKRFYQVPRKDQDLSPPWSGEDHLLKGDHSQTDPASRISDRPTRQHLPHTDYSIDFDRKDIPLSPLESRSSFTRGSMGSRGMSSVDYARHHHGMAWQGFTIQPFRSEIDRVISQYLAPGSPRELNLSQKDRTACLHALQHTTHPSALQIPAKLATQDLRNHSHPNFIHWSTANGNKPRIIFGRVLGALNILFGFLLAIVLVLSTKSRWWRLWALPAWLLGFAFLLAGSNGICLVLYLTHDRHMRPWEQFENDTGLSYNGLAWPGTKHIDTESDADTLVAASDHLSLPDNEVGKKRAKVKLEAFGTANSYGHEVWVEKYRAKMMVRKIFDRTVWVQNETVRIVHDRVAAQAVCWAVIVSLPLTVLFTALPKVGAIR</sequence>
<evidence type="ECO:0000313" key="4">
    <source>
        <dbReference type="Proteomes" id="UP001161017"/>
    </source>
</evidence>
<evidence type="ECO:0000313" key="3">
    <source>
        <dbReference type="EMBL" id="MDI1491277.1"/>
    </source>
</evidence>
<keyword evidence="4" id="KW-1185">Reference proteome</keyword>
<dbReference type="Proteomes" id="UP001161017">
    <property type="component" value="Unassembled WGS sequence"/>
</dbReference>
<dbReference type="AlphaFoldDB" id="A0AA43QRM9"/>
<dbReference type="InterPro" id="IPR036305">
    <property type="entry name" value="RGS_sf"/>
</dbReference>
<protein>
    <recommendedName>
        <fullName evidence="5">RGS domain-containing protein</fullName>
    </recommendedName>
</protein>
<feature type="transmembrane region" description="Helical" evidence="2">
    <location>
        <begin position="295"/>
        <end position="318"/>
    </location>
</feature>
<feature type="compositionally biased region" description="Basic and acidic residues" evidence="1">
    <location>
        <begin position="101"/>
        <end position="112"/>
    </location>
</feature>
<dbReference type="PANTHER" id="PTHR39466:SF1">
    <property type="entry name" value="RGS DOMAIN-CONTAINING PROTEIN"/>
    <property type="match status" value="1"/>
</dbReference>
<keyword evidence="2" id="KW-1133">Transmembrane helix</keyword>
<evidence type="ECO:0000256" key="2">
    <source>
        <dbReference type="SAM" id="Phobius"/>
    </source>
</evidence>
<dbReference type="InterPro" id="IPR044926">
    <property type="entry name" value="RGS_subdomain_2"/>
</dbReference>
<name>A0AA43QRM9_9LECA</name>
<feature type="region of interest" description="Disordered" evidence="1">
    <location>
        <begin position="92"/>
        <end position="132"/>
    </location>
</feature>
<feature type="transmembrane region" description="Helical" evidence="2">
    <location>
        <begin position="261"/>
        <end position="283"/>
    </location>
</feature>
<gene>
    <name evidence="3" type="ORF">OHK93_002486</name>
</gene>
<organism evidence="3 4">
    <name type="scientific">Ramalina farinacea</name>
    <dbReference type="NCBI Taxonomy" id="258253"/>
    <lineage>
        <taxon>Eukaryota</taxon>
        <taxon>Fungi</taxon>
        <taxon>Dikarya</taxon>
        <taxon>Ascomycota</taxon>
        <taxon>Pezizomycotina</taxon>
        <taxon>Lecanoromycetes</taxon>
        <taxon>OSLEUM clade</taxon>
        <taxon>Lecanoromycetidae</taxon>
        <taxon>Lecanorales</taxon>
        <taxon>Lecanorineae</taxon>
        <taxon>Ramalinaceae</taxon>
        <taxon>Ramalina</taxon>
    </lineage>
</organism>
<reference evidence="3" key="1">
    <citation type="journal article" date="2023" name="Genome Biol. Evol.">
        <title>First Whole Genome Sequence and Flow Cytometry Genome Size Data for the Lichen-Forming Fungus Ramalina farinacea (Ascomycota).</title>
        <authorList>
            <person name="Llewellyn T."/>
            <person name="Mian S."/>
            <person name="Hill R."/>
            <person name="Leitch I.J."/>
            <person name="Gaya E."/>
        </authorList>
    </citation>
    <scope>NUCLEOTIDE SEQUENCE</scope>
    <source>
        <strain evidence="3">LIQ254RAFAR</strain>
    </source>
</reference>
<dbReference type="Gene3D" id="1.10.167.10">
    <property type="entry name" value="Regulator of G-protein Signalling 4, domain 2"/>
    <property type="match status" value="1"/>
</dbReference>
<dbReference type="PANTHER" id="PTHR39466">
    <property type="entry name" value="RGS DOMAIN-CONTAINING PROTEIN"/>
    <property type="match status" value="1"/>
</dbReference>
<keyword evidence="2" id="KW-0812">Transmembrane</keyword>
<evidence type="ECO:0000256" key="1">
    <source>
        <dbReference type="SAM" id="MobiDB-lite"/>
    </source>
</evidence>
<evidence type="ECO:0008006" key="5">
    <source>
        <dbReference type="Google" id="ProtNLM"/>
    </source>
</evidence>
<dbReference type="EMBL" id="JAPUFD010000014">
    <property type="protein sequence ID" value="MDI1491277.1"/>
    <property type="molecule type" value="Genomic_DNA"/>
</dbReference>
<feature type="transmembrane region" description="Helical" evidence="2">
    <location>
        <begin position="431"/>
        <end position="449"/>
    </location>
</feature>
<comment type="caution">
    <text evidence="3">The sequence shown here is derived from an EMBL/GenBank/DDBJ whole genome shotgun (WGS) entry which is preliminary data.</text>
</comment>
<dbReference type="SUPFAM" id="SSF48097">
    <property type="entry name" value="Regulator of G-protein signaling, RGS"/>
    <property type="match status" value="1"/>
</dbReference>
<accession>A0AA43QRM9</accession>